<feature type="transmembrane region" description="Helical" evidence="1">
    <location>
        <begin position="202"/>
        <end position="225"/>
    </location>
</feature>
<dbReference type="Proteomes" id="UP000554286">
    <property type="component" value="Unassembled WGS sequence"/>
</dbReference>
<sequence length="279" mass="29429">MPPATSLAIDLVDTLWSTVLDVAPILLILVLFQVMVLRQKVPHLRRMILGFLYVVLGLDLFLVGLEMALFPLGEIMATQLTDPAFIHGAEGAEAARGADGVRWRDYLWVYAFAAAIGFSTTIAEPALIAVSLKVTEVSGGAVRSGGLRVAVAVGVSIGVALGTMRIVTGWSLPLFIVIGYVVVIVQTAFAPRAIVPLAYDSGGVTTSTVTVPLVTALGLGLASSIPGRSPLLDGFGLIALASLFPMITVMGYAQLGALVARRAARRPDGRDPRQERDQP</sequence>
<keyword evidence="1" id="KW-1133">Transmembrane helix</keyword>
<dbReference type="EMBL" id="JACIGK010000009">
    <property type="protein sequence ID" value="MBB4265871.1"/>
    <property type="molecule type" value="Genomic_DNA"/>
</dbReference>
<feature type="transmembrane region" description="Helical" evidence="1">
    <location>
        <begin position="170"/>
        <end position="190"/>
    </location>
</feature>
<feature type="transmembrane region" description="Helical" evidence="1">
    <location>
        <begin position="107"/>
        <end position="134"/>
    </location>
</feature>
<name>A0A7W6RCA1_9PROT</name>
<reference evidence="2 3" key="1">
    <citation type="submission" date="2020-08" db="EMBL/GenBank/DDBJ databases">
        <title>Genome sequencing of Purple Non-Sulfur Bacteria from various extreme environments.</title>
        <authorList>
            <person name="Mayer M."/>
        </authorList>
    </citation>
    <scope>NUCLEOTIDE SEQUENCE [LARGE SCALE GENOMIC DNA]</scope>
    <source>
        <strain evidence="2 3">JA131</strain>
    </source>
</reference>
<accession>A0A7W6RCA1</accession>
<feature type="transmembrane region" description="Helical" evidence="1">
    <location>
        <begin position="146"/>
        <end position="164"/>
    </location>
</feature>
<feature type="transmembrane region" description="Helical" evidence="1">
    <location>
        <begin position="15"/>
        <end position="36"/>
    </location>
</feature>
<protein>
    <recommendedName>
        <fullName evidence="4">DUF1538 domain-containing protein</fullName>
    </recommendedName>
</protein>
<gene>
    <name evidence="2" type="ORF">GGD89_001496</name>
</gene>
<organism evidence="2 3">
    <name type="scientific">Roseospira visakhapatnamensis</name>
    <dbReference type="NCBI Taxonomy" id="390880"/>
    <lineage>
        <taxon>Bacteria</taxon>
        <taxon>Pseudomonadati</taxon>
        <taxon>Pseudomonadota</taxon>
        <taxon>Alphaproteobacteria</taxon>
        <taxon>Rhodospirillales</taxon>
        <taxon>Rhodospirillaceae</taxon>
        <taxon>Roseospira</taxon>
    </lineage>
</organism>
<evidence type="ECO:0000313" key="2">
    <source>
        <dbReference type="EMBL" id="MBB4265871.1"/>
    </source>
</evidence>
<feature type="transmembrane region" description="Helical" evidence="1">
    <location>
        <begin position="237"/>
        <end position="260"/>
    </location>
</feature>
<keyword evidence="1" id="KW-0812">Transmembrane</keyword>
<proteinExistence type="predicted"/>
<evidence type="ECO:0000256" key="1">
    <source>
        <dbReference type="SAM" id="Phobius"/>
    </source>
</evidence>
<keyword evidence="3" id="KW-1185">Reference proteome</keyword>
<dbReference type="InterPro" id="IPR011435">
    <property type="entry name" value="UmpAB"/>
</dbReference>
<dbReference type="RefSeq" id="WP_221238368.1">
    <property type="nucleotide sequence ID" value="NZ_JACIGK010000009.1"/>
</dbReference>
<evidence type="ECO:0008006" key="4">
    <source>
        <dbReference type="Google" id="ProtNLM"/>
    </source>
</evidence>
<evidence type="ECO:0000313" key="3">
    <source>
        <dbReference type="Proteomes" id="UP000554286"/>
    </source>
</evidence>
<dbReference type="Pfam" id="PF07556">
    <property type="entry name" value="DUF1538"/>
    <property type="match status" value="1"/>
</dbReference>
<feature type="transmembrane region" description="Helical" evidence="1">
    <location>
        <begin position="48"/>
        <end position="70"/>
    </location>
</feature>
<comment type="caution">
    <text evidence="2">The sequence shown here is derived from an EMBL/GenBank/DDBJ whole genome shotgun (WGS) entry which is preliminary data.</text>
</comment>
<keyword evidence="1" id="KW-0472">Membrane</keyword>
<dbReference type="AlphaFoldDB" id="A0A7W6RCA1"/>